<evidence type="ECO:0000313" key="2">
    <source>
        <dbReference type="EMBL" id="ARF09075.1"/>
    </source>
</evidence>
<keyword evidence="1" id="KW-1133">Transmembrane helix</keyword>
<evidence type="ECO:0000256" key="1">
    <source>
        <dbReference type="SAM" id="Phobius"/>
    </source>
</evidence>
<proteinExistence type="predicted"/>
<organism evidence="2">
    <name type="scientific">Catovirus CTV1</name>
    <dbReference type="NCBI Taxonomy" id="1977631"/>
    <lineage>
        <taxon>Viruses</taxon>
        <taxon>Varidnaviria</taxon>
        <taxon>Bamfordvirae</taxon>
        <taxon>Nucleocytoviricota</taxon>
        <taxon>Megaviricetes</taxon>
        <taxon>Imitervirales</taxon>
        <taxon>Mimiviridae</taxon>
        <taxon>Klosneuvirinae</taxon>
        <taxon>Catovirus</taxon>
    </lineage>
</organism>
<keyword evidence="1" id="KW-0472">Membrane</keyword>
<sequence>MSSAKQSCDVVSSTASNISSLSDFFQSLNPFRSSNDIRNEIRNNLSVELTENDVIDIKNSCLNSSNIEQINILSTKPECISLAQNVCAVGNDPIKRGECVNNILSIQNISQINKSKLEQNCMIDSLISKISKKEADVNNISAILALQQAKGPMATNNINNAICNNLNTSLSTDTFIKSYNSCINEVSNKQQNFINTCGNKNISQANFYESMNDCLARNGVVTNSELIGKIINDVSSDTNQTASLIPFDITLIVIVCIIAVCCCILLSLMVLIIPQIMA</sequence>
<accession>A0A1V0SBI2</accession>
<protein>
    <submittedName>
        <fullName evidence="2">Uncharacterized protein</fullName>
    </submittedName>
</protein>
<name>A0A1V0SBI2_9VIRU</name>
<reference evidence="2" key="1">
    <citation type="journal article" date="2017" name="Science">
        <title>Giant viruses with an expanded complement of translation system components.</title>
        <authorList>
            <person name="Schulz F."/>
            <person name="Yutin N."/>
            <person name="Ivanova N.N."/>
            <person name="Ortega D.R."/>
            <person name="Lee T.K."/>
            <person name="Vierheilig J."/>
            <person name="Daims H."/>
            <person name="Horn M."/>
            <person name="Wagner M."/>
            <person name="Jensen G.J."/>
            <person name="Kyrpides N.C."/>
            <person name="Koonin E.V."/>
            <person name="Woyke T."/>
        </authorList>
    </citation>
    <scope>NUCLEOTIDE SEQUENCE</scope>
    <source>
        <strain evidence="2">CTV1</strain>
    </source>
</reference>
<keyword evidence="1" id="KW-0812">Transmembrane</keyword>
<feature type="transmembrane region" description="Helical" evidence="1">
    <location>
        <begin position="249"/>
        <end position="273"/>
    </location>
</feature>
<dbReference type="EMBL" id="KY684084">
    <property type="protein sequence ID" value="ARF09075.1"/>
    <property type="molecule type" value="Genomic_DNA"/>
</dbReference>
<gene>
    <name evidence="2" type="ORF">Catovirus_2_24</name>
</gene>